<sequence>MAVPTKDPTAGRETTASLIGTGVGVGASEMVVATAALMEATAMTTAAHAIFFISIVVEIAKGD</sequence>
<reference evidence="1" key="1">
    <citation type="submission" date="2020-06" db="EMBL/GenBank/DDBJ databases">
        <authorList>
            <person name="Li T."/>
            <person name="Hu X."/>
            <person name="Zhang T."/>
            <person name="Song X."/>
            <person name="Zhang H."/>
            <person name="Dai N."/>
            <person name="Sheng W."/>
            <person name="Hou X."/>
            <person name="Wei L."/>
        </authorList>
    </citation>
    <scope>NUCLEOTIDE SEQUENCE</scope>
    <source>
        <strain evidence="1">KEN1</strain>
        <tissue evidence="1">Leaf</tissue>
    </source>
</reference>
<protein>
    <submittedName>
        <fullName evidence="1">Uncharacterized protein</fullName>
    </submittedName>
</protein>
<dbReference type="EMBL" id="JACGWN010000013">
    <property type="protein sequence ID" value="KAL0410729.1"/>
    <property type="molecule type" value="Genomic_DNA"/>
</dbReference>
<organism evidence="1">
    <name type="scientific">Sesamum latifolium</name>
    <dbReference type="NCBI Taxonomy" id="2727402"/>
    <lineage>
        <taxon>Eukaryota</taxon>
        <taxon>Viridiplantae</taxon>
        <taxon>Streptophyta</taxon>
        <taxon>Embryophyta</taxon>
        <taxon>Tracheophyta</taxon>
        <taxon>Spermatophyta</taxon>
        <taxon>Magnoliopsida</taxon>
        <taxon>eudicotyledons</taxon>
        <taxon>Gunneridae</taxon>
        <taxon>Pentapetalae</taxon>
        <taxon>asterids</taxon>
        <taxon>lamiids</taxon>
        <taxon>Lamiales</taxon>
        <taxon>Pedaliaceae</taxon>
        <taxon>Sesamum</taxon>
    </lineage>
</organism>
<reference evidence="1" key="2">
    <citation type="journal article" date="2024" name="Plant">
        <title>Genomic evolution and insights into agronomic trait innovations of Sesamum species.</title>
        <authorList>
            <person name="Miao H."/>
            <person name="Wang L."/>
            <person name="Qu L."/>
            <person name="Liu H."/>
            <person name="Sun Y."/>
            <person name="Le M."/>
            <person name="Wang Q."/>
            <person name="Wei S."/>
            <person name="Zheng Y."/>
            <person name="Lin W."/>
            <person name="Duan Y."/>
            <person name="Cao H."/>
            <person name="Xiong S."/>
            <person name="Wang X."/>
            <person name="Wei L."/>
            <person name="Li C."/>
            <person name="Ma Q."/>
            <person name="Ju M."/>
            <person name="Zhao R."/>
            <person name="Li G."/>
            <person name="Mu C."/>
            <person name="Tian Q."/>
            <person name="Mei H."/>
            <person name="Zhang T."/>
            <person name="Gao T."/>
            <person name="Zhang H."/>
        </authorList>
    </citation>
    <scope>NUCLEOTIDE SEQUENCE</scope>
    <source>
        <strain evidence="1">KEN1</strain>
    </source>
</reference>
<accession>A0AAW2U1L9</accession>
<gene>
    <name evidence="1" type="ORF">Slati_3662600</name>
</gene>
<dbReference type="AlphaFoldDB" id="A0AAW2U1L9"/>
<name>A0AAW2U1L9_9LAMI</name>
<proteinExistence type="predicted"/>
<comment type="caution">
    <text evidence="1">The sequence shown here is derived from an EMBL/GenBank/DDBJ whole genome shotgun (WGS) entry which is preliminary data.</text>
</comment>
<evidence type="ECO:0000313" key="1">
    <source>
        <dbReference type="EMBL" id="KAL0410729.1"/>
    </source>
</evidence>